<sequence length="100" mass="11244">MPREDLIVVELEDASGQETPWLGRSRCSKCFPQYRVKGLQAHGTHDTKCKAGWALSGLTRRRCSGRSCRLSDTSNSESEMHNQKYASVGLHVDRAPWVQP</sequence>
<gene>
    <name evidence="1" type="ORF">U0070_012779</name>
</gene>
<dbReference type="AlphaFoldDB" id="A0AAW0I863"/>
<evidence type="ECO:0000313" key="1">
    <source>
        <dbReference type="EMBL" id="KAK7810653.1"/>
    </source>
</evidence>
<evidence type="ECO:0000313" key="2">
    <source>
        <dbReference type="Proteomes" id="UP001488838"/>
    </source>
</evidence>
<dbReference type="EMBL" id="JBBHLL010000190">
    <property type="protein sequence ID" value="KAK7810653.1"/>
    <property type="molecule type" value="Genomic_DNA"/>
</dbReference>
<keyword evidence="2" id="KW-1185">Reference proteome</keyword>
<comment type="caution">
    <text evidence="1">The sequence shown here is derived from an EMBL/GenBank/DDBJ whole genome shotgun (WGS) entry which is preliminary data.</text>
</comment>
<reference evidence="1 2" key="1">
    <citation type="journal article" date="2023" name="bioRxiv">
        <title>Conserved and derived expression patterns and positive selection on dental genes reveal complex evolutionary context of ever-growing rodent molars.</title>
        <authorList>
            <person name="Calamari Z.T."/>
            <person name="Song A."/>
            <person name="Cohen E."/>
            <person name="Akter M."/>
            <person name="Roy R.D."/>
            <person name="Hallikas O."/>
            <person name="Christensen M.M."/>
            <person name="Li P."/>
            <person name="Marangoni P."/>
            <person name="Jernvall J."/>
            <person name="Klein O.D."/>
        </authorList>
    </citation>
    <scope>NUCLEOTIDE SEQUENCE [LARGE SCALE GENOMIC DNA]</scope>
    <source>
        <strain evidence="1">V071</strain>
    </source>
</reference>
<protein>
    <submittedName>
        <fullName evidence="1">Uncharacterized protein</fullName>
    </submittedName>
</protein>
<dbReference type="Proteomes" id="UP001488838">
    <property type="component" value="Unassembled WGS sequence"/>
</dbReference>
<organism evidence="1 2">
    <name type="scientific">Myodes glareolus</name>
    <name type="common">Bank vole</name>
    <name type="synonym">Clethrionomys glareolus</name>
    <dbReference type="NCBI Taxonomy" id="447135"/>
    <lineage>
        <taxon>Eukaryota</taxon>
        <taxon>Metazoa</taxon>
        <taxon>Chordata</taxon>
        <taxon>Craniata</taxon>
        <taxon>Vertebrata</taxon>
        <taxon>Euteleostomi</taxon>
        <taxon>Mammalia</taxon>
        <taxon>Eutheria</taxon>
        <taxon>Euarchontoglires</taxon>
        <taxon>Glires</taxon>
        <taxon>Rodentia</taxon>
        <taxon>Myomorpha</taxon>
        <taxon>Muroidea</taxon>
        <taxon>Cricetidae</taxon>
        <taxon>Arvicolinae</taxon>
        <taxon>Myodes</taxon>
    </lineage>
</organism>
<accession>A0AAW0I863</accession>
<name>A0AAW0I863_MYOGA</name>
<proteinExistence type="predicted"/>